<evidence type="ECO:0000256" key="1">
    <source>
        <dbReference type="SAM" id="MobiDB-lite"/>
    </source>
</evidence>
<dbReference type="AlphaFoldDB" id="A0A0C9TVH2"/>
<evidence type="ECO:0000313" key="3">
    <source>
        <dbReference type="Proteomes" id="UP000053647"/>
    </source>
</evidence>
<dbReference type="EMBL" id="KN819382">
    <property type="protein sequence ID" value="KIJ11316.1"/>
    <property type="molecule type" value="Genomic_DNA"/>
</dbReference>
<organism evidence="2 3">
    <name type="scientific">Paxillus involutus ATCC 200175</name>
    <dbReference type="NCBI Taxonomy" id="664439"/>
    <lineage>
        <taxon>Eukaryota</taxon>
        <taxon>Fungi</taxon>
        <taxon>Dikarya</taxon>
        <taxon>Basidiomycota</taxon>
        <taxon>Agaricomycotina</taxon>
        <taxon>Agaricomycetes</taxon>
        <taxon>Agaricomycetidae</taxon>
        <taxon>Boletales</taxon>
        <taxon>Paxilineae</taxon>
        <taxon>Paxillaceae</taxon>
        <taxon>Paxillus</taxon>
    </lineage>
</organism>
<proteinExistence type="predicted"/>
<feature type="region of interest" description="Disordered" evidence="1">
    <location>
        <begin position="1"/>
        <end position="36"/>
    </location>
</feature>
<sequence length="138" mass="15443">MDGPHEQDMIAQPSIEEPTANPASTEPSAASYEEDSVEPLDIPTFIKVHIMLAQAPQQKQARNVADLATELKLPQIPIILRQFLYQQTHADDNQELDLIPINECPPYDGKISVFNSASSTFYAPSDLSGIHRMHREYI</sequence>
<keyword evidence="3" id="KW-1185">Reference proteome</keyword>
<name>A0A0C9TVH2_PAXIN</name>
<accession>A0A0C9TVH2</accession>
<reference evidence="3" key="2">
    <citation type="submission" date="2015-01" db="EMBL/GenBank/DDBJ databases">
        <title>Evolutionary Origins and Diversification of the Mycorrhizal Mutualists.</title>
        <authorList>
            <consortium name="DOE Joint Genome Institute"/>
            <consortium name="Mycorrhizal Genomics Consortium"/>
            <person name="Kohler A."/>
            <person name="Kuo A."/>
            <person name="Nagy L.G."/>
            <person name="Floudas D."/>
            <person name="Copeland A."/>
            <person name="Barry K.W."/>
            <person name="Cichocki N."/>
            <person name="Veneault-Fourrey C."/>
            <person name="LaButti K."/>
            <person name="Lindquist E.A."/>
            <person name="Lipzen A."/>
            <person name="Lundell T."/>
            <person name="Morin E."/>
            <person name="Murat C."/>
            <person name="Riley R."/>
            <person name="Ohm R."/>
            <person name="Sun H."/>
            <person name="Tunlid A."/>
            <person name="Henrissat B."/>
            <person name="Grigoriev I.V."/>
            <person name="Hibbett D.S."/>
            <person name="Martin F."/>
        </authorList>
    </citation>
    <scope>NUCLEOTIDE SEQUENCE [LARGE SCALE GENOMIC DNA]</scope>
    <source>
        <strain evidence="3">ATCC 200175</strain>
    </source>
</reference>
<dbReference type="HOGENOM" id="CLU_145595_0_0_1"/>
<dbReference type="OrthoDB" id="2679880at2759"/>
<reference evidence="2 3" key="1">
    <citation type="submission" date="2014-06" db="EMBL/GenBank/DDBJ databases">
        <authorList>
            <consortium name="DOE Joint Genome Institute"/>
            <person name="Kuo A."/>
            <person name="Kohler A."/>
            <person name="Nagy L.G."/>
            <person name="Floudas D."/>
            <person name="Copeland A."/>
            <person name="Barry K.W."/>
            <person name="Cichocki N."/>
            <person name="Veneault-Fourrey C."/>
            <person name="LaButti K."/>
            <person name="Lindquist E.A."/>
            <person name="Lipzen A."/>
            <person name="Lundell T."/>
            <person name="Morin E."/>
            <person name="Murat C."/>
            <person name="Sun H."/>
            <person name="Tunlid A."/>
            <person name="Henrissat B."/>
            <person name="Grigoriev I.V."/>
            <person name="Hibbett D.S."/>
            <person name="Martin F."/>
            <person name="Nordberg H.P."/>
            <person name="Cantor M.N."/>
            <person name="Hua S.X."/>
        </authorList>
    </citation>
    <scope>NUCLEOTIDE SEQUENCE [LARGE SCALE GENOMIC DNA]</scope>
    <source>
        <strain evidence="2 3">ATCC 200175</strain>
    </source>
</reference>
<protein>
    <submittedName>
        <fullName evidence="2">Uncharacterized protein</fullName>
    </submittedName>
</protein>
<dbReference type="Proteomes" id="UP000053647">
    <property type="component" value="Unassembled WGS sequence"/>
</dbReference>
<evidence type="ECO:0000313" key="2">
    <source>
        <dbReference type="EMBL" id="KIJ11316.1"/>
    </source>
</evidence>
<gene>
    <name evidence="2" type="ORF">PAXINDRAFT_15783</name>
</gene>